<reference evidence="2" key="2">
    <citation type="submission" date="2015-01" db="EMBL/GenBank/DDBJ databases">
        <title>Evolutionary Origins and Diversification of the Mycorrhizal Mutualists.</title>
        <authorList>
            <consortium name="DOE Joint Genome Institute"/>
            <consortium name="Mycorrhizal Genomics Consortium"/>
            <person name="Kohler A."/>
            <person name="Kuo A."/>
            <person name="Nagy L.G."/>
            <person name="Floudas D."/>
            <person name="Copeland A."/>
            <person name="Barry K.W."/>
            <person name="Cichocki N."/>
            <person name="Veneault-Fourrey C."/>
            <person name="LaButti K."/>
            <person name="Lindquist E.A."/>
            <person name="Lipzen A."/>
            <person name="Lundell T."/>
            <person name="Morin E."/>
            <person name="Murat C."/>
            <person name="Riley R."/>
            <person name="Ohm R."/>
            <person name="Sun H."/>
            <person name="Tunlid A."/>
            <person name="Henrissat B."/>
            <person name="Grigoriev I.V."/>
            <person name="Hibbett D.S."/>
            <person name="Martin F."/>
        </authorList>
    </citation>
    <scope>NUCLEOTIDE SEQUENCE [LARGE SCALE GENOMIC DNA]</scope>
    <source>
        <strain evidence="2">Marx 270</strain>
    </source>
</reference>
<protein>
    <submittedName>
        <fullName evidence="1">Uncharacterized protein</fullName>
    </submittedName>
</protein>
<sequence>MLVSDDVVASAVLRCLCDVRAPLIVASSPTPVTLGQSDILGSDEIVKLLGVVGDEGMSAELVLEIVRTLCASFPNAWLPTSSGWCHYQDEH</sequence>
<dbReference type="HOGENOM" id="CLU_2427934_0_0_1"/>
<dbReference type="AlphaFoldDB" id="A0A0C3JVS1"/>
<keyword evidence="2" id="KW-1185">Reference proteome</keyword>
<evidence type="ECO:0000313" key="2">
    <source>
        <dbReference type="Proteomes" id="UP000054217"/>
    </source>
</evidence>
<dbReference type="OrthoDB" id="2707230at2759"/>
<evidence type="ECO:0000313" key="1">
    <source>
        <dbReference type="EMBL" id="KIO01537.1"/>
    </source>
</evidence>
<dbReference type="InParanoid" id="A0A0C3JVS1"/>
<name>A0A0C3JVS1_PISTI</name>
<reference evidence="1 2" key="1">
    <citation type="submission" date="2014-04" db="EMBL/GenBank/DDBJ databases">
        <authorList>
            <consortium name="DOE Joint Genome Institute"/>
            <person name="Kuo A."/>
            <person name="Kohler A."/>
            <person name="Costa M.D."/>
            <person name="Nagy L.G."/>
            <person name="Floudas D."/>
            <person name="Copeland A."/>
            <person name="Barry K.W."/>
            <person name="Cichocki N."/>
            <person name="Veneault-Fourrey C."/>
            <person name="LaButti K."/>
            <person name="Lindquist E.A."/>
            <person name="Lipzen A."/>
            <person name="Lundell T."/>
            <person name="Morin E."/>
            <person name="Murat C."/>
            <person name="Sun H."/>
            <person name="Tunlid A."/>
            <person name="Henrissat B."/>
            <person name="Grigoriev I.V."/>
            <person name="Hibbett D.S."/>
            <person name="Martin F."/>
            <person name="Nordberg H.P."/>
            <person name="Cantor M.N."/>
            <person name="Hua S.X."/>
        </authorList>
    </citation>
    <scope>NUCLEOTIDE SEQUENCE [LARGE SCALE GENOMIC DNA]</scope>
    <source>
        <strain evidence="1 2">Marx 270</strain>
    </source>
</reference>
<gene>
    <name evidence="1" type="ORF">M404DRAFT_1002963</name>
</gene>
<organism evidence="1 2">
    <name type="scientific">Pisolithus tinctorius Marx 270</name>
    <dbReference type="NCBI Taxonomy" id="870435"/>
    <lineage>
        <taxon>Eukaryota</taxon>
        <taxon>Fungi</taxon>
        <taxon>Dikarya</taxon>
        <taxon>Basidiomycota</taxon>
        <taxon>Agaricomycotina</taxon>
        <taxon>Agaricomycetes</taxon>
        <taxon>Agaricomycetidae</taxon>
        <taxon>Boletales</taxon>
        <taxon>Sclerodermatineae</taxon>
        <taxon>Pisolithaceae</taxon>
        <taxon>Pisolithus</taxon>
    </lineage>
</organism>
<dbReference type="EMBL" id="KN831987">
    <property type="protein sequence ID" value="KIO01537.1"/>
    <property type="molecule type" value="Genomic_DNA"/>
</dbReference>
<dbReference type="Proteomes" id="UP000054217">
    <property type="component" value="Unassembled WGS sequence"/>
</dbReference>
<accession>A0A0C3JVS1</accession>
<proteinExistence type="predicted"/>